<organism evidence="1 2">
    <name type="scientific">Trifolium pratense</name>
    <name type="common">Red clover</name>
    <dbReference type="NCBI Taxonomy" id="57577"/>
    <lineage>
        <taxon>Eukaryota</taxon>
        <taxon>Viridiplantae</taxon>
        <taxon>Streptophyta</taxon>
        <taxon>Embryophyta</taxon>
        <taxon>Tracheophyta</taxon>
        <taxon>Spermatophyta</taxon>
        <taxon>Magnoliopsida</taxon>
        <taxon>eudicotyledons</taxon>
        <taxon>Gunneridae</taxon>
        <taxon>Pentapetalae</taxon>
        <taxon>rosids</taxon>
        <taxon>fabids</taxon>
        <taxon>Fabales</taxon>
        <taxon>Fabaceae</taxon>
        <taxon>Papilionoideae</taxon>
        <taxon>50 kb inversion clade</taxon>
        <taxon>NPAAA clade</taxon>
        <taxon>Hologalegina</taxon>
        <taxon>IRL clade</taxon>
        <taxon>Trifolieae</taxon>
        <taxon>Trifolium</taxon>
    </lineage>
</organism>
<evidence type="ECO:0000313" key="2">
    <source>
        <dbReference type="Proteomes" id="UP001177021"/>
    </source>
</evidence>
<proteinExistence type="predicted"/>
<protein>
    <submittedName>
        <fullName evidence="1">Uncharacterized protein</fullName>
    </submittedName>
</protein>
<accession>A0ACB0LK93</accession>
<evidence type="ECO:0000313" key="1">
    <source>
        <dbReference type="EMBL" id="CAJ2669945.1"/>
    </source>
</evidence>
<sequence>MIYTEVVSFDLNGVQIKTTVTNELKVLDEHISSFLQPTDNNRTKVIGFDMEWRPPFMLEPAIFQLCDGNSCLIFHLHPKISVPLSLRNFLRQPNYTFVGCGIKDDFEYLKKHSGIGCKNAVELGTLAATLMDKPHLGFCGVDELAFVVNKLDLHKYRPLNLAFDWDSYPLSEELAKLATVNVYSYHKIGSALFERQSYEASPLSIPLLQRSSGDESITLGPQGGLARGMSSRGPAAVSSVGGPNGYSNLSERASYSPREDLTPRYVPNRFAGPTAYDQSSAPEHSVNYRNRDLGSADRFLDRPVVNPPPARAQETALSQNTSFEKGLSEEKLQKMSMAAIKEYYSARDVNEVVLCVKDLNSPSFHPSMVYHWVTDSFERKDTERDLLAKLLIDLVKSHDGTLSQPQLIKGLESVLSTLEDFVMDAPRAPEYLGRIFAKAITEHVASLKEIGLLIRDGGEESSSRLQFGLAADILGSTLEVIQTEKGDAFLNEIQTSSNLQLKTFRPPEPIKSRKLEKFL</sequence>
<comment type="caution">
    <text evidence="1">The sequence shown here is derived from an EMBL/GenBank/DDBJ whole genome shotgun (WGS) entry which is preliminary data.</text>
</comment>
<dbReference type="Proteomes" id="UP001177021">
    <property type="component" value="Unassembled WGS sequence"/>
</dbReference>
<dbReference type="EMBL" id="CASHSV030000615">
    <property type="protein sequence ID" value="CAJ2669945.1"/>
    <property type="molecule type" value="Genomic_DNA"/>
</dbReference>
<keyword evidence="2" id="KW-1185">Reference proteome</keyword>
<gene>
    <name evidence="1" type="ORF">MILVUS5_LOCUS34063</name>
</gene>
<name>A0ACB0LK93_TRIPR</name>
<reference evidence="1" key="1">
    <citation type="submission" date="2023-10" db="EMBL/GenBank/DDBJ databases">
        <authorList>
            <person name="Rodriguez Cubillos JULIANA M."/>
            <person name="De Vega J."/>
        </authorList>
    </citation>
    <scope>NUCLEOTIDE SEQUENCE</scope>
</reference>